<dbReference type="EMBL" id="DSJT01000026">
    <property type="protein sequence ID" value="HEF87659.1"/>
    <property type="molecule type" value="Genomic_DNA"/>
</dbReference>
<evidence type="ECO:0000259" key="1">
    <source>
        <dbReference type="Pfam" id="PF03657"/>
    </source>
</evidence>
<dbReference type="GO" id="GO:0003723">
    <property type="term" value="F:RNA binding"/>
    <property type="evidence" value="ECO:0007669"/>
    <property type="project" value="InterPro"/>
</dbReference>
<feature type="domain" description="UPF0113" evidence="1">
    <location>
        <begin position="96"/>
        <end position="161"/>
    </location>
</feature>
<dbReference type="Pfam" id="PF03657">
    <property type="entry name" value="UPF0113"/>
    <property type="match status" value="1"/>
</dbReference>
<name>A0A7C2FPK6_9CREN</name>
<dbReference type="AlphaFoldDB" id="A0A7C2FPK6"/>
<proteinExistence type="predicted"/>
<reference evidence="2" key="1">
    <citation type="journal article" date="2020" name="mSystems">
        <title>Genome- and Community-Level Interaction Insights into Carbon Utilization and Element Cycling Functions of Hydrothermarchaeota in Hydrothermal Sediment.</title>
        <authorList>
            <person name="Zhou Z."/>
            <person name="Liu Y."/>
            <person name="Xu W."/>
            <person name="Pan J."/>
            <person name="Luo Z.H."/>
            <person name="Li M."/>
        </authorList>
    </citation>
    <scope>NUCLEOTIDE SEQUENCE [LARGE SCALE GENOMIC DNA]</scope>
    <source>
        <strain evidence="2">SpSt-23</strain>
    </source>
</reference>
<sequence>MTLKLKVFPAPAKWLERLRALARELWNDDINDYLRQHNYATCFDMDCLLWSTSRELVESRVIYEGSWIGIFYRRRLLPSVSLAEKIFEKHGFKAAIVVSSKASELFLYGRDVFESSVLARYEPAGGIVAVLEPVEESVIGFAYYDASCRCFRNLYDLSIFLKLLG</sequence>
<accession>A0A7C2FPK6</accession>
<comment type="caution">
    <text evidence="2">The sequence shown here is derived from an EMBL/GenBank/DDBJ whole genome shotgun (WGS) entry which is preliminary data.</text>
</comment>
<gene>
    <name evidence="2" type="ORF">ENP55_05130</name>
</gene>
<evidence type="ECO:0000313" key="2">
    <source>
        <dbReference type="EMBL" id="HEF87659.1"/>
    </source>
</evidence>
<protein>
    <recommendedName>
        <fullName evidence="1">UPF0113 domain-containing protein</fullName>
    </recommendedName>
</protein>
<organism evidence="2">
    <name type="scientific">Thermosphaera aggregans</name>
    <dbReference type="NCBI Taxonomy" id="54254"/>
    <lineage>
        <taxon>Archaea</taxon>
        <taxon>Thermoproteota</taxon>
        <taxon>Thermoprotei</taxon>
        <taxon>Desulfurococcales</taxon>
        <taxon>Desulfurococcaceae</taxon>
        <taxon>Thermosphaera</taxon>
    </lineage>
</organism>
<dbReference type="Gene3D" id="2.30.130.10">
    <property type="entry name" value="PUA domain"/>
    <property type="match status" value="1"/>
</dbReference>
<dbReference type="InterPro" id="IPR036974">
    <property type="entry name" value="PUA_sf"/>
</dbReference>
<dbReference type="InterPro" id="IPR005155">
    <property type="entry name" value="UPF0113_PUA"/>
</dbReference>